<keyword evidence="2" id="KW-1185">Reference proteome</keyword>
<evidence type="ECO:0000313" key="2">
    <source>
        <dbReference type="Proteomes" id="UP001500418"/>
    </source>
</evidence>
<proteinExistence type="predicted"/>
<protein>
    <submittedName>
        <fullName evidence="1">Uncharacterized protein</fullName>
    </submittedName>
</protein>
<name>A0ABN1PGZ0_9ACTN</name>
<accession>A0ABN1PGZ0</accession>
<dbReference type="Proteomes" id="UP001500418">
    <property type="component" value="Unassembled WGS sequence"/>
</dbReference>
<reference evidence="1 2" key="1">
    <citation type="journal article" date="2019" name="Int. J. Syst. Evol. Microbiol.">
        <title>The Global Catalogue of Microorganisms (GCM) 10K type strain sequencing project: providing services to taxonomists for standard genome sequencing and annotation.</title>
        <authorList>
            <consortium name="The Broad Institute Genomics Platform"/>
            <consortium name="The Broad Institute Genome Sequencing Center for Infectious Disease"/>
            <person name="Wu L."/>
            <person name="Ma J."/>
        </authorList>
    </citation>
    <scope>NUCLEOTIDE SEQUENCE [LARGE SCALE GENOMIC DNA]</scope>
    <source>
        <strain evidence="1 2">JCM 11444</strain>
    </source>
</reference>
<dbReference type="Gene3D" id="3.40.50.300">
    <property type="entry name" value="P-loop containing nucleotide triphosphate hydrolases"/>
    <property type="match status" value="1"/>
</dbReference>
<sequence>MQNVMTDAACAYAAGGYDVILDGILGPWLLESFRAVCRERDLGLSYIVLRPGLDVVLSRASGREERQLKEVEPIVGLYGAFEHLGALESHVIDSSTQRVEQTAEEIAVGLRAGHFTLR</sequence>
<dbReference type="SUPFAM" id="SSF52540">
    <property type="entry name" value="P-loop containing nucleoside triphosphate hydrolases"/>
    <property type="match status" value="1"/>
</dbReference>
<dbReference type="InterPro" id="IPR027417">
    <property type="entry name" value="P-loop_NTPase"/>
</dbReference>
<gene>
    <name evidence="1" type="ORF">GCM10009575_028810</name>
</gene>
<organism evidence="1 2">
    <name type="scientific">Streptomyces rhizosphaericus</name>
    <dbReference type="NCBI Taxonomy" id="114699"/>
    <lineage>
        <taxon>Bacteria</taxon>
        <taxon>Bacillati</taxon>
        <taxon>Actinomycetota</taxon>
        <taxon>Actinomycetes</taxon>
        <taxon>Kitasatosporales</taxon>
        <taxon>Streptomycetaceae</taxon>
        <taxon>Streptomyces</taxon>
        <taxon>Streptomyces violaceusniger group</taxon>
    </lineage>
</organism>
<dbReference type="EMBL" id="BAAAID010000015">
    <property type="protein sequence ID" value="GAA0927909.1"/>
    <property type="molecule type" value="Genomic_DNA"/>
</dbReference>
<comment type="caution">
    <text evidence="1">The sequence shown here is derived from an EMBL/GenBank/DDBJ whole genome shotgun (WGS) entry which is preliminary data.</text>
</comment>
<evidence type="ECO:0000313" key="1">
    <source>
        <dbReference type="EMBL" id="GAA0927909.1"/>
    </source>
</evidence>